<keyword evidence="2" id="KW-1134">Transmembrane beta strand</keyword>
<evidence type="ECO:0000256" key="1">
    <source>
        <dbReference type="ARBA" id="ARBA00004571"/>
    </source>
</evidence>
<dbReference type="Proteomes" id="UP000254293">
    <property type="component" value="Unassembled WGS sequence"/>
</dbReference>
<dbReference type="GO" id="GO:0009279">
    <property type="term" value="C:cell outer membrane"/>
    <property type="evidence" value="ECO:0007669"/>
    <property type="project" value="UniProtKB-SubCell"/>
</dbReference>
<evidence type="ECO:0000256" key="6">
    <source>
        <dbReference type="ARBA" id="ARBA00023237"/>
    </source>
</evidence>
<keyword evidence="3" id="KW-0812">Transmembrane</keyword>
<proteinExistence type="inferred from homology"/>
<dbReference type="EMBL" id="UGJJ01000003">
    <property type="protein sequence ID" value="STR03338.1"/>
    <property type="molecule type" value="Genomic_DNA"/>
</dbReference>
<reference evidence="10 11" key="1">
    <citation type="submission" date="2018-06" db="EMBL/GenBank/DDBJ databases">
        <authorList>
            <consortium name="Pathogen Informatics"/>
            <person name="Doyle S."/>
        </authorList>
    </citation>
    <scope>NUCLEOTIDE SEQUENCE [LARGE SCALE GENOMIC DNA]</scope>
    <source>
        <strain evidence="10 11">NCTC13336</strain>
    </source>
</reference>
<protein>
    <submittedName>
        <fullName evidence="10">TPR repeat-containing protein NMB0313</fullName>
    </submittedName>
</protein>
<evidence type="ECO:0000256" key="2">
    <source>
        <dbReference type="ARBA" id="ARBA00022452"/>
    </source>
</evidence>
<organism evidence="10 11">
    <name type="scientific">Kingella potus</name>
    <dbReference type="NCBI Taxonomy" id="265175"/>
    <lineage>
        <taxon>Bacteria</taxon>
        <taxon>Pseudomonadati</taxon>
        <taxon>Pseudomonadota</taxon>
        <taxon>Betaproteobacteria</taxon>
        <taxon>Neisseriales</taxon>
        <taxon>Neisseriaceae</taxon>
        <taxon>Kingella</taxon>
    </lineage>
</organism>
<keyword evidence="11" id="KW-1185">Reference proteome</keyword>
<evidence type="ECO:0000259" key="9">
    <source>
        <dbReference type="Pfam" id="PF24575"/>
    </source>
</evidence>
<evidence type="ECO:0000256" key="5">
    <source>
        <dbReference type="ARBA" id="ARBA00023136"/>
    </source>
</evidence>
<dbReference type="Pfam" id="PF24575">
    <property type="entry name" value="TPR_Slam"/>
    <property type="match status" value="1"/>
</dbReference>
<dbReference type="Gene3D" id="1.25.40.10">
    <property type="entry name" value="Tetratricopeptide repeat domain"/>
    <property type="match status" value="1"/>
</dbReference>
<dbReference type="InterPro" id="IPR057556">
    <property type="entry name" value="TPR_Slam"/>
</dbReference>
<evidence type="ECO:0000259" key="8">
    <source>
        <dbReference type="Pfam" id="PF04575"/>
    </source>
</evidence>
<name>A0A377R331_9NEIS</name>
<accession>A0A377R331</accession>
<dbReference type="Pfam" id="PF04575">
    <property type="entry name" value="SlipAM"/>
    <property type="match status" value="1"/>
</dbReference>
<feature type="domain" description="Surface lipoprotein assembly modifier N-terminal TPR repeats region" evidence="9">
    <location>
        <begin position="70"/>
        <end position="158"/>
    </location>
</feature>
<comment type="subcellular location">
    <subcellularLocation>
        <location evidence="1">Cell outer membrane</location>
        <topology evidence="1">Multi-pass membrane protein</topology>
    </subcellularLocation>
</comment>
<dbReference type="AlphaFoldDB" id="A0A377R331"/>
<sequence>MDKHLLLLGALLLCHAARADDDDTRLLLDGSRLQMRQQEAAAFSDGLPSSGSIEIDGETYLVPDTAHDLELGIYYALDGRQWAKVREFAARYRRLPDHKPQLVLLAEGLEARAGGNIPAALEKMQAAHQSAPDDVRIGLELARLYGEDGQTRESQAQFKQVLPAEMPPETREMVQAHLQSLDQRRQWHGSISIGGGYNDNINQGNGKRECAGMFMGQCFSYRSLPAPVGSPFWQYSAVAAKKIPLRGHHNLLLRPLAYGTKYRRDDTQSEPPEPYSENTAALYAGYEYTDADDDFTFTPYFEHYYRGGRSRYRAWGAEAGWERNLNAKWSLNARAEAKRVKYLEQERQYYSDYTLYSGGLGLGYTFSDGLGLYGGLDLARRKYPYAASSSKEYTARLGGYKMFQNGIYFNAAALRRLARYDAGSYLTAGEPRRDRQTIFTAAIGASKWSFKNIYPELRFKRTTSRSNSDFYVYRQNEFALALKYRF</sequence>
<dbReference type="OrthoDB" id="7525402at2"/>
<dbReference type="InterPro" id="IPR007655">
    <property type="entry name" value="Slam_C"/>
</dbReference>
<keyword evidence="6" id="KW-0998">Cell outer membrane</keyword>
<keyword evidence="4" id="KW-0732">Signal</keyword>
<keyword evidence="5" id="KW-0472">Membrane</keyword>
<evidence type="ECO:0000256" key="7">
    <source>
        <dbReference type="ARBA" id="ARBA00023609"/>
    </source>
</evidence>
<evidence type="ECO:0000256" key="3">
    <source>
        <dbReference type="ARBA" id="ARBA00022692"/>
    </source>
</evidence>
<dbReference type="RefSeq" id="WP_115309212.1">
    <property type="nucleotide sequence ID" value="NZ_UGJJ01000003.1"/>
</dbReference>
<evidence type="ECO:0000256" key="4">
    <source>
        <dbReference type="ARBA" id="ARBA00022729"/>
    </source>
</evidence>
<gene>
    <name evidence="10" type="ORF">NCTC13336_02259</name>
</gene>
<comment type="similarity">
    <text evidence="7">Belongs to the Slam family.</text>
</comment>
<feature type="domain" description="Surface lipoprotein assembly modifier C-terminal" evidence="8">
    <location>
        <begin position="187"/>
        <end position="486"/>
    </location>
</feature>
<evidence type="ECO:0000313" key="11">
    <source>
        <dbReference type="Proteomes" id="UP000254293"/>
    </source>
</evidence>
<dbReference type="InterPro" id="IPR011990">
    <property type="entry name" value="TPR-like_helical_dom_sf"/>
</dbReference>
<evidence type="ECO:0000313" key="10">
    <source>
        <dbReference type="EMBL" id="STR03338.1"/>
    </source>
</evidence>